<evidence type="ECO:0000313" key="4">
    <source>
        <dbReference type="Proteomes" id="UP000379480"/>
    </source>
</evidence>
<accession>A0A5E7EHA9</accession>
<dbReference type="PANTHER" id="PTHR43405">
    <property type="entry name" value="GLYCOSYL HYDROLASE DIGH"/>
    <property type="match status" value="1"/>
</dbReference>
<dbReference type="Proteomes" id="UP000379480">
    <property type="component" value="Unassembled WGS sequence"/>
</dbReference>
<sequence length="508" mass="57188">MNANNQIHHKRHLRGSWIATVINLDWPSTASQKIVDQTERVRVQKSELIAMLDEAVDLRMNALFFQVKPCSDAFYRSSILPWSSYLTGTLGKDPGFDPLQFVIDEAHRRNLELHAWFNPYRVSMNTRQSTIDQLTSVLPGAPVSVYAAHPQWIGVASDRFVLDPGIPEARAWVVEGIMEVARNYDIDGIQFDDYFYNESSSSKLNDDATFALHGQNFSSKADWRRNNTFQLISELSQALRQFNPAIKFGISPAGVWRNKSDDPQGSDTSAGIPNFDAAFADTRRWVHEELIDYIAPQVYWSFGLKAAQFDIVTRWWADTVQGKNVHLYIGEALYKVAVPSQREPEWTQDNGVSQINKQLAWNIDIPQIQGSLLFRHLFLRAPAVLPAIASLREEVWRSVALVPTMPWKGGSAPAPPACVQQIGTLAGTQVKWHESAANPPGKTCYYALYRFPKGQPVDITRAEYLVATCRRDECLHVWTDPVQHDGEVTYAVTALDRGHFESAATTAA</sequence>
<dbReference type="PANTHER" id="PTHR43405:SF1">
    <property type="entry name" value="GLYCOSYL HYDROLASE DIGH"/>
    <property type="match status" value="1"/>
</dbReference>
<evidence type="ECO:0000256" key="1">
    <source>
        <dbReference type="ARBA" id="ARBA00022729"/>
    </source>
</evidence>
<dbReference type="OrthoDB" id="9773203at2"/>
<dbReference type="RefSeq" id="WP_150805911.1">
    <property type="nucleotide sequence ID" value="NZ_CABVHY010000025.1"/>
</dbReference>
<proteinExistence type="predicted"/>
<keyword evidence="1" id="KW-0732">Signal</keyword>
<dbReference type="InterPro" id="IPR017853">
    <property type="entry name" value="GH"/>
</dbReference>
<dbReference type="InterPro" id="IPR003790">
    <property type="entry name" value="GHL10"/>
</dbReference>
<dbReference type="Pfam" id="PF02638">
    <property type="entry name" value="GHL10"/>
    <property type="match status" value="1"/>
</dbReference>
<organism evidence="3 4">
    <name type="scientific">Pseudomonas fluorescens</name>
    <dbReference type="NCBI Taxonomy" id="294"/>
    <lineage>
        <taxon>Bacteria</taxon>
        <taxon>Pseudomonadati</taxon>
        <taxon>Pseudomonadota</taxon>
        <taxon>Gammaproteobacteria</taxon>
        <taxon>Pseudomonadales</taxon>
        <taxon>Pseudomonadaceae</taxon>
        <taxon>Pseudomonas</taxon>
    </lineage>
</organism>
<gene>
    <name evidence="3" type="ORF">PS723_04602</name>
</gene>
<dbReference type="Gene3D" id="3.20.20.80">
    <property type="entry name" value="Glycosidases"/>
    <property type="match status" value="1"/>
</dbReference>
<dbReference type="SUPFAM" id="SSF51445">
    <property type="entry name" value="(Trans)glycosidases"/>
    <property type="match status" value="1"/>
</dbReference>
<dbReference type="InterPro" id="IPR052177">
    <property type="entry name" value="Divisome_Glycosyl_Hydrolase"/>
</dbReference>
<evidence type="ECO:0000259" key="2">
    <source>
        <dbReference type="Pfam" id="PF02638"/>
    </source>
</evidence>
<feature type="domain" description="Glycosyl hydrolase-like 10" evidence="2">
    <location>
        <begin position="13"/>
        <end position="347"/>
    </location>
</feature>
<dbReference type="AlphaFoldDB" id="A0A5E7EHA9"/>
<evidence type="ECO:0000313" key="3">
    <source>
        <dbReference type="EMBL" id="VVO26002.1"/>
    </source>
</evidence>
<dbReference type="EMBL" id="CABVHY010000025">
    <property type="protein sequence ID" value="VVO26002.1"/>
    <property type="molecule type" value="Genomic_DNA"/>
</dbReference>
<protein>
    <recommendedName>
        <fullName evidence="2">Glycosyl hydrolase-like 10 domain-containing protein</fullName>
    </recommendedName>
</protein>
<name>A0A5E7EHA9_PSEFL</name>
<reference evidence="3 4" key="1">
    <citation type="submission" date="2019-09" db="EMBL/GenBank/DDBJ databases">
        <authorList>
            <person name="Chandra G."/>
            <person name="Truman W A."/>
        </authorList>
    </citation>
    <scope>NUCLEOTIDE SEQUENCE [LARGE SCALE GENOMIC DNA]</scope>
    <source>
        <strain evidence="3">PS723</strain>
    </source>
</reference>